<gene>
    <name evidence="2" type="ORF">FB45DRAFT_840762</name>
</gene>
<keyword evidence="3" id="KW-1185">Reference proteome</keyword>
<name>A0AAD7BEA7_9AGAR</name>
<dbReference type="Pfam" id="PF12937">
    <property type="entry name" value="F-box-like"/>
    <property type="match status" value="1"/>
</dbReference>
<sequence length="150" mass="17176">MQHSPFGYLLESHEPPDEGEAVLICRLLDETRQRLLEIEAVPHPTPDLDELERCIKAHTALLSPIRRVPGELLSEIFTHLSEYKRKVGDRNKDAPPWHLGHVCKTWRNAALSTSLLWRRIKIYEPQSPALHTIYPLSMIETQLARSGNAT</sequence>
<dbReference type="SUPFAM" id="SSF81383">
    <property type="entry name" value="F-box domain"/>
    <property type="match status" value="1"/>
</dbReference>
<reference evidence="2" key="1">
    <citation type="submission" date="2023-03" db="EMBL/GenBank/DDBJ databases">
        <title>Massive genome expansion in bonnet fungi (Mycena s.s.) driven by repeated elements and novel gene families across ecological guilds.</title>
        <authorList>
            <consortium name="Lawrence Berkeley National Laboratory"/>
            <person name="Harder C.B."/>
            <person name="Miyauchi S."/>
            <person name="Viragh M."/>
            <person name="Kuo A."/>
            <person name="Thoen E."/>
            <person name="Andreopoulos B."/>
            <person name="Lu D."/>
            <person name="Skrede I."/>
            <person name="Drula E."/>
            <person name="Henrissat B."/>
            <person name="Morin E."/>
            <person name="Kohler A."/>
            <person name="Barry K."/>
            <person name="LaButti K."/>
            <person name="Morin E."/>
            <person name="Salamov A."/>
            <person name="Lipzen A."/>
            <person name="Mereny Z."/>
            <person name="Hegedus B."/>
            <person name="Baldrian P."/>
            <person name="Stursova M."/>
            <person name="Weitz H."/>
            <person name="Taylor A."/>
            <person name="Grigoriev I.V."/>
            <person name="Nagy L.G."/>
            <person name="Martin F."/>
            <person name="Kauserud H."/>
        </authorList>
    </citation>
    <scope>NUCLEOTIDE SEQUENCE</scope>
    <source>
        <strain evidence="2">9284</strain>
    </source>
</reference>
<evidence type="ECO:0000313" key="2">
    <source>
        <dbReference type="EMBL" id="KAJ7617966.1"/>
    </source>
</evidence>
<feature type="domain" description="F-box" evidence="1">
    <location>
        <begin position="67"/>
        <end position="121"/>
    </location>
</feature>
<dbReference type="Proteomes" id="UP001221142">
    <property type="component" value="Unassembled WGS sequence"/>
</dbReference>
<protein>
    <recommendedName>
        <fullName evidence="1">F-box domain-containing protein</fullName>
    </recommendedName>
</protein>
<dbReference type="InterPro" id="IPR001810">
    <property type="entry name" value="F-box_dom"/>
</dbReference>
<dbReference type="InterPro" id="IPR036047">
    <property type="entry name" value="F-box-like_dom_sf"/>
</dbReference>
<dbReference type="EMBL" id="JARKIF010000020">
    <property type="protein sequence ID" value="KAJ7617966.1"/>
    <property type="molecule type" value="Genomic_DNA"/>
</dbReference>
<dbReference type="AlphaFoldDB" id="A0AAD7BEA7"/>
<evidence type="ECO:0000259" key="1">
    <source>
        <dbReference type="Pfam" id="PF12937"/>
    </source>
</evidence>
<organism evidence="2 3">
    <name type="scientific">Roridomyces roridus</name>
    <dbReference type="NCBI Taxonomy" id="1738132"/>
    <lineage>
        <taxon>Eukaryota</taxon>
        <taxon>Fungi</taxon>
        <taxon>Dikarya</taxon>
        <taxon>Basidiomycota</taxon>
        <taxon>Agaricomycotina</taxon>
        <taxon>Agaricomycetes</taxon>
        <taxon>Agaricomycetidae</taxon>
        <taxon>Agaricales</taxon>
        <taxon>Marasmiineae</taxon>
        <taxon>Mycenaceae</taxon>
        <taxon>Roridomyces</taxon>
    </lineage>
</organism>
<comment type="caution">
    <text evidence="2">The sequence shown here is derived from an EMBL/GenBank/DDBJ whole genome shotgun (WGS) entry which is preliminary data.</text>
</comment>
<dbReference type="Gene3D" id="1.20.1280.50">
    <property type="match status" value="1"/>
</dbReference>
<accession>A0AAD7BEA7</accession>
<proteinExistence type="predicted"/>
<feature type="non-terminal residue" evidence="2">
    <location>
        <position position="150"/>
    </location>
</feature>
<evidence type="ECO:0000313" key="3">
    <source>
        <dbReference type="Proteomes" id="UP001221142"/>
    </source>
</evidence>